<evidence type="ECO:0000313" key="7">
    <source>
        <dbReference type="EMBL" id="MCK0209037.1"/>
    </source>
</evidence>
<dbReference type="RefSeq" id="WP_247201548.1">
    <property type="nucleotide sequence ID" value="NZ_JALKCG010000005.1"/>
</dbReference>
<accession>A0ABT0DP25</accession>
<dbReference type="InterPro" id="IPR000620">
    <property type="entry name" value="EamA_dom"/>
</dbReference>
<feature type="transmembrane region" description="Helical" evidence="5">
    <location>
        <begin position="180"/>
        <end position="204"/>
    </location>
</feature>
<feature type="domain" description="EamA" evidence="6">
    <location>
        <begin position="150"/>
        <end position="282"/>
    </location>
</feature>
<feature type="transmembrane region" description="Helical" evidence="5">
    <location>
        <begin position="210"/>
        <end position="233"/>
    </location>
</feature>
<proteinExistence type="predicted"/>
<feature type="transmembrane region" description="Helical" evidence="5">
    <location>
        <begin position="240"/>
        <end position="259"/>
    </location>
</feature>
<reference evidence="8" key="1">
    <citation type="submission" date="2023-07" db="EMBL/GenBank/DDBJ databases">
        <title>Ancylobacter moscoviensis sp. nov., facultatively methylotrophic bacteria from activated sludge and the reclassification of Starkeya novella (Starkey 1934) Kelly et al. 2000 as Ancylobacter novellus comb. nov., Starkeya koreensis Im et al. 2006 as Ancylobacter koreensis comb.nov., Angulomicrobium tetraedrale Vasil'eva et al. 1986 as Ancylobacter tetraedralis comb. nov., Angulomicrobium amanitiforme Fritz et al. 2004 as Ancylobacter amanitiformis comb. nov. and Methylorhabdus multivorans Doronina et al. 1996 as Ancylobacter multivorans comb. nov. and emended description of the genus Ancylobacter.</title>
        <authorList>
            <person name="Doronina N."/>
            <person name="Chemodurova A."/>
            <person name="Grouzdev D."/>
            <person name="Koziaeva V."/>
            <person name="Shi W."/>
            <person name="Wu L."/>
            <person name="Kaparullina E."/>
        </authorList>
    </citation>
    <scope>NUCLEOTIDE SEQUENCE [LARGE SCALE GENOMIC DNA]</scope>
    <source>
        <strain evidence="8">Jip08</strain>
    </source>
</reference>
<evidence type="ECO:0000259" key="6">
    <source>
        <dbReference type="Pfam" id="PF00892"/>
    </source>
</evidence>
<feature type="transmembrane region" description="Helical" evidence="5">
    <location>
        <begin position="147"/>
        <end position="168"/>
    </location>
</feature>
<evidence type="ECO:0000256" key="1">
    <source>
        <dbReference type="ARBA" id="ARBA00004141"/>
    </source>
</evidence>
<feature type="transmembrane region" description="Helical" evidence="5">
    <location>
        <begin position="7"/>
        <end position="30"/>
    </location>
</feature>
<comment type="subcellular location">
    <subcellularLocation>
        <location evidence="1">Membrane</location>
        <topology evidence="1">Multi-pass membrane protein</topology>
    </subcellularLocation>
</comment>
<evidence type="ECO:0000313" key="8">
    <source>
        <dbReference type="Proteomes" id="UP001202867"/>
    </source>
</evidence>
<feature type="transmembrane region" description="Helical" evidence="5">
    <location>
        <begin position="92"/>
        <end position="109"/>
    </location>
</feature>
<comment type="caution">
    <text evidence="7">The sequence shown here is derived from an EMBL/GenBank/DDBJ whole genome shotgun (WGS) entry which is preliminary data.</text>
</comment>
<evidence type="ECO:0000256" key="4">
    <source>
        <dbReference type="ARBA" id="ARBA00023136"/>
    </source>
</evidence>
<feature type="transmembrane region" description="Helical" evidence="5">
    <location>
        <begin position="265"/>
        <end position="285"/>
    </location>
</feature>
<feature type="transmembrane region" description="Helical" evidence="5">
    <location>
        <begin position="121"/>
        <end position="141"/>
    </location>
</feature>
<dbReference type="InterPro" id="IPR050638">
    <property type="entry name" value="AA-Vitamin_Transporters"/>
</dbReference>
<gene>
    <name evidence="7" type="ORF">MWN33_13450</name>
</gene>
<dbReference type="EMBL" id="JALKCG010000005">
    <property type="protein sequence ID" value="MCK0209037.1"/>
    <property type="molecule type" value="Genomic_DNA"/>
</dbReference>
<feature type="transmembrane region" description="Helical" evidence="5">
    <location>
        <begin position="67"/>
        <end position="86"/>
    </location>
</feature>
<sequence length="299" mass="30808">MTPRDIASYVFLAVTWGASFVVMTHIIHAFGWAGSVALRSFLAAGTLFLAARLVGRKLDFSFGIRPLLVVGAFTVAAQLTLISYGLPRIGTAMSAILVATIPLFSMLIARLWRVEPIRPGGVVGIALGIIGVVLLVGFPARPVTPDFLVGCAATIASTLSAAFGSVYAGRRLSSAGSWEVTIGAFLVGGLLTLPLLAVVPIPTVPVAHDYLMLLIAGTLMSAMTYVAYFGLIASIGPTRAISVEFAVTAVAVTIGTLLLDEPLSLPQMAGAAVIGIGCALVLGVIRLGRADAVAEHPGA</sequence>
<dbReference type="InterPro" id="IPR037185">
    <property type="entry name" value="EmrE-like"/>
</dbReference>
<feature type="transmembrane region" description="Helical" evidence="5">
    <location>
        <begin position="36"/>
        <end position="55"/>
    </location>
</feature>
<dbReference type="Pfam" id="PF00892">
    <property type="entry name" value="EamA"/>
    <property type="match status" value="2"/>
</dbReference>
<evidence type="ECO:0000256" key="2">
    <source>
        <dbReference type="ARBA" id="ARBA00022692"/>
    </source>
</evidence>
<dbReference type="Proteomes" id="UP001202867">
    <property type="component" value="Unassembled WGS sequence"/>
</dbReference>
<keyword evidence="2 5" id="KW-0812">Transmembrane</keyword>
<organism evidence="7 8">
    <name type="scientific">Ancylobacter koreensis</name>
    <dbReference type="NCBI Taxonomy" id="266121"/>
    <lineage>
        <taxon>Bacteria</taxon>
        <taxon>Pseudomonadati</taxon>
        <taxon>Pseudomonadota</taxon>
        <taxon>Alphaproteobacteria</taxon>
        <taxon>Hyphomicrobiales</taxon>
        <taxon>Xanthobacteraceae</taxon>
        <taxon>Ancylobacter</taxon>
    </lineage>
</organism>
<keyword evidence="4 5" id="KW-0472">Membrane</keyword>
<dbReference type="SUPFAM" id="SSF103481">
    <property type="entry name" value="Multidrug resistance efflux transporter EmrE"/>
    <property type="match status" value="2"/>
</dbReference>
<protein>
    <submittedName>
        <fullName evidence="7">DMT family transporter</fullName>
    </submittedName>
</protein>
<dbReference type="PANTHER" id="PTHR32322">
    <property type="entry name" value="INNER MEMBRANE TRANSPORTER"/>
    <property type="match status" value="1"/>
</dbReference>
<evidence type="ECO:0000256" key="3">
    <source>
        <dbReference type="ARBA" id="ARBA00022989"/>
    </source>
</evidence>
<feature type="domain" description="EamA" evidence="6">
    <location>
        <begin position="11"/>
        <end position="136"/>
    </location>
</feature>
<name>A0ABT0DP25_9HYPH</name>
<keyword evidence="8" id="KW-1185">Reference proteome</keyword>
<dbReference type="PANTHER" id="PTHR32322:SF9">
    <property type="entry name" value="AMINO-ACID METABOLITE EFFLUX PUMP-RELATED"/>
    <property type="match status" value="1"/>
</dbReference>
<evidence type="ECO:0000256" key="5">
    <source>
        <dbReference type="SAM" id="Phobius"/>
    </source>
</evidence>
<keyword evidence="3 5" id="KW-1133">Transmembrane helix</keyword>